<evidence type="ECO:0000313" key="8">
    <source>
        <dbReference type="EMBL" id="KAG6421820.1"/>
    </source>
</evidence>
<dbReference type="Pfam" id="PF00582">
    <property type="entry name" value="Usp"/>
    <property type="match status" value="1"/>
</dbReference>
<gene>
    <name evidence="8" type="ORF">SASPL_118377</name>
</gene>
<reference evidence="8" key="2">
    <citation type="submission" date="2020-08" db="EMBL/GenBank/DDBJ databases">
        <title>Plant Genome Project.</title>
        <authorList>
            <person name="Zhang R.-G."/>
        </authorList>
    </citation>
    <scope>NUCLEOTIDE SEQUENCE</scope>
    <source>
        <strain evidence="8">Huo1</strain>
        <tissue evidence="8">Leaf</tissue>
    </source>
</reference>
<evidence type="ECO:0000256" key="3">
    <source>
        <dbReference type="ARBA" id="ARBA00022777"/>
    </source>
</evidence>
<reference evidence="8" key="1">
    <citation type="submission" date="2018-01" db="EMBL/GenBank/DDBJ databases">
        <authorList>
            <person name="Mao J.F."/>
        </authorList>
    </citation>
    <scope>NUCLEOTIDE SEQUENCE</scope>
    <source>
        <strain evidence="8">Huo1</strain>
        <tissue evidence="8">Leaf</tissue>
    </source>
</reference>
<evidence type="ECO:0000256" key="2">
    <source>
        <dbReference type="ARBA" id="ARBA00022741"/>
    </source>
</evidence>
<keyword evidence="2 5" id="KW-0547">Nucleotide-binding</keyword>
<dbReference type="GO" id="GO:0005524">
    <property type="term" value="F:ATP binding"/>
    <property type="evidence" value="ECO:0007669"/>
    <property type="project" value="UniProtKB-UniRule"/>
</dbReference>
<comment type="caution">
    <text evidence="8">The sequence shown here is derived from an EMBL/GenBank/DDBJ whole genome shotgun (WGS) entry which is preliminary data.</text>
</comment>
<feature type="domain" description="Protein kinase" evidence="7">
    <location>
        <begin position="351"/>
        <end position="626"/>
    </location>
</feature>
<keyword evidence="9" id="KW-1185">Reference proteome</keyword>
<protein>
    <recommendedName>
        <fullName evidence="7">Protein kinase domain-containing protein</fullName>
    </recommendedName>
</protein>
<dbReference type="PANTHER" id="PTHR47987">
    <property type="entry name" value="OS08G0249100 PROTEIN"/>
    <property type="match status" value="1"/>
</dbReference>
<dbReference type="InterPro" id="IPR046958">
    <property type="entry name" value="RBK1/2/STUNTED"/>
</dbReference>
<dbReference type="Gene3D" id="3.30.200.20">
    <property type="entry name" value="Phosphorylase Kinase, domain 1"/>
    <property type="match status" value="1"/>
</dbReference>
<dbReference type="Gene3D" id="1.10.510.10">
    <property type="entry name" value="Transferase(Phosphotransferase) domain 1"/>
    <property type="match status" value="1"/>
</dbReference>
<evidence type="ECO:0000256" key="6">
    <source>
        <dbReference type="SAM" id="MobiDB-lite"/>
    </source>
</evidence>
<dbReference type="Proteomes" id="UP000298416">
    <property type="component" value="Unassembled WGS sequence"/>
</dbReference>
<dbReference type="InterPro" id="IPR006016">
    <property type="entry name" value="UspA"/>
</dbReference>
<dbReference type="EMBL" id="PNBA02000006">
    <property type="protein sequence ID" value="KAG6421820.1"/>
    <property type="molecule type" value="Genomic_DNA"/>
</dbReference>
<keyword evidence="1" id="KW-0808">Transferase</keyword>
<dbReference type="InterPro" id="IPR008271">
    <property type="entry name" value="Ser/Thr_kinase_AS"/>
</dbReference>
<dbReference type="GO" id="GO:0004672">
    <property type="term" value="F:protein kinase activity"/>
    <property type="evidence" value="ECO:0007669"/>
    <property type="project" value="InterPro"/>
</dbReference>
<dbReference type="PROSITE" id="PS50011">
    <property type="entry name" value="PROTEIN_KINASE_DOM"/>
    <property type="match status" value="1"/>
</dbReference>
<dbReference type="InterPro" id="IPR011009">
    <property type="entry name" value="Kinase-like_dom_sf"/>
</dbReference>
<dbReference type="FunFam" id="1.10.510.10:FF:000284">
    <property type="entry name" value="Putative receptor-like serine/threonine-protein kinase"/>
    <property type="match status" value="1"/>
</dbReference>
<keyword evidence="3" id="KW-0418">Kinase</keyword>
<proteinExistence type="predicted"/>
<dbReference type="InterPro" id="IPR017441">
    <property type="entry name" value="Protein_kinase_ATP_BS"/>
</dbReference>
<evidence type="ECO:0000256" key="5">
    <source>
        <dbReference type="PROSITE-ProRule" id="PRU10141"/>
    </source>
</evidence>
<evidence type="ECO:0000256" key="4">
    <source>
        <dbReference type="ARBA" id="ARBA00022840"/>
    </source>
</evidence>
<dbReference type="SMART" id="SM00220">
    <property type="entry name" value="S_TKc"/>
    <property type="match status" value="1"/>
</dbReference>
<dbReference type="SUPFAM" id="SSF56112">
    <property type="entry name" value="Protein kinase-like (PK-like)"/>
    <property type="match status" value="1"/>
</dbReference>
<dbReference type="PROSITE" id="PS00108">
    <property type="entry name" value="PROTEIN_KINASE_ST"/>
    <property type="match status" value="1"/>
</dbReference>
<dbReference type="Pfam" id="PF00069">
    <property type="entry name" value="Pkinase"/>
    <property type="match status" value="1"/>
</dbReference>
<dbReference type="SUPFAM" id="SSF52402">
    <property type="entry name" value="Adenine nucleotide alpha hydrolases-like"/>
    <property type="match status" value="1"/>
</dbReference>
<evidence type="ECO:0000256" key="1">
    <source>
        <dbReference type="ARBA" id="ARBA00022679"/>
    </source>
</evidence>
<evidence type="ECO:0000313" key="9">
    <source>
        <dbReference type="Proteomes" id="UP000298416"/>
    </source>
</evidence>
<dbReference type="InterPro" id="IPR000719">
    <property type="entry name" value="Prot_kinase_dom"/>
</dbReference>
<feature type="binding site" evidence="5">
    <location>
        <position position="379"/>
    </location>
    <ligand>
        <name>ATP</name>
        <dbReference type="ChEBI" id="CHEBI:30616"/>
    </ligand>
</feature>
<keyword evidence="4 5" id="KW-0067">ATP-binding</keyword>
<dbReference type="FunFam" id="3.30.200.20:FF:000268">
    <property type="entry name" value="probable receptor-like serine/threonine-protein kinase At5g57670"/>
    <property type="match status" value="1"/>
</dbReference>
<feature type="region of interest" description="Disordered" evidence="6">
    <location>
        <begin position="192"/>
        <end position="215"/>
    </location>
</feature>
<dbReference type="Gene3D" id="3.40.50.620">
    <property type="entry name" value="HUPs"/>
    <property type="match status" value="1"/>
</dbReference>
<organism evidence="8">
    <name type="scientific">Salvia splendens</name>
    <name type="common">Scarlet sage</name>
    <dbReference type="NCBI Taxonomy" id="180675"/>
    <lineage>
        <taxon>Eukaryota</taxon>
        <taxon>Viridiplantae</taxon>
        <taxon>Streptophyta</taxon>
        <taxon>Embryophyta</taxon>
        <taxon>Tracheophyta</taxon>
        <taxon>Spermatophyta</taxon>
        <taxon>Magnoliopsida</taxon>
        <taxon>eudicotyledons</taxon>
        <taxon>Gunneridae</taxon>
        <taxon>Pentapetalae</taxon>
        <taxon>asterids</taxon>
        <taxon>lamiids</taxon>
        <taxon>Lamiales</taxon>
        <taxon>Lamiaceae</taxon>
        <taxon>Nepetoideae</taxon>
        <taxon>Mentheae</taxon>
        <taxon>Salviinae</taxon>
        <taxon>Salvia</taxon>
        <taxon>Salvia subgen. Calosphace</taxon>
        <taxon>core Calosphace</taxon>
    </lineage>
</organism>
<dbReference type="CDD" id="cd00293">
    <property type="entry name" value="USP-like"/>
    <property type="match status" value="1"/>
</dbReference>
<dbReference type="PANTHER" id="PTHR47987:SF5">
    <property type="entry name" value="PROTEIN KINASE DOMAIN-CONTAINING PROTEIN"/>
    <property type="match status" value="1"/>
</dbReference>
<sequence length="694" mass="76533">MRMTVESSELLESGGEAGSVVVVGLKVDSRSKELLTWALVKVAQSGDRVIALHVLDPNAVSNLLRICDLILGGEDESDFLSLVKAFDSMLVAYEVFCNLKQVDLKLKVCKGSPVHKIILQEAKSCGATSLIVGTSGVDHKIRSRTSVAKYCSKNLQKNVVSVICVNNGKIVFGRESNASCAPLLGRVDVKRPRSRRNKLSKSPLSLPPQRLSTSYSNETQNVSMAMVSVKTRERPESKSGWAVLRKFFCHGLILSESPSSKKSSVLRRILSLPSRLSNAAIYPDQKQTSTSECLTYLDPAKGDSVPYSVENNSYLFSSKIFSNELNALTEKYSATCQLFSYQELLLATNNFIPENLIGKGGSSRVYRGCLPGGQELAVKILKPSEDILKQFVSEIEIISCSHHKNIISLVGFCFEENKLLLVYNIFSRGSLEDNLHGAEKSKNFFGWDMRYKVALGVAEALDYLHSSAEPIIHRDVKSSNILLSDDFEPKLSDFGLATRASSIHHMCTSDVAGTFGYLAPEYFMNGKLNEKLDVYAFGVVLLELLTGRKPINDGSSKGKQSLVMWAKDILKDGKISELQDPELVDAYDQEQFDIMVSATTLCTRHAPQSRPEISLVLKLLQGDPAVVEWARQETETCEDLNMIYSKQSATDIQSFINLALHDSEDDSTSSSSTELDISVEDYLGSRWSRSSSLG</sequence>
<name>A0A8X8Y166_SALSN</name>
<dbReference type="PROSITE" id="PS00107">
    <property type="entry name" value="PROTEIN_KINASE_ATP"/>
    <property type="match status" value="1"/>
</dbReference>
<dbReference type="InterPro" id="IPR014729">
    <property type="entry name" value="Rossmann-like_a/b/a_fold"/>
</dbReference>
<accession>A0A8X8Y166</accession>
<evidence type="ECO:0000259" key="7">
    <source>
        <dbReference type="PROSITE" id="PS50011"/>
    </source>
</evidence>
<dbReference type="AlphaFoldDB" id="A0A8X8Y166"/>